<keyword evidence="8" id="KW-0732">Signal</keyword>
<feature type="chain" id="PRO_5034886630" description="catechol O-methyltransferase" evidence="8">
    <location>
        <begin position="19"/>
        <end position="198"/>
    </location>
</feature>
<dbReference type="InterPro" id="IPR029063">
    <property type="entry name" value="SAM-dependent_MTases_sf"/>
</dbReference>
<reference evidence="9" key="2">
    <citation type="submission" date="2025-08" db="UniProtKB">
        <authorList>
            <consortium name="Ensembl"/>
        </authorList>
    </citation>
    <scope>IDENTIFICATION</scope>
</reference>
<evidence type="ECO:0000256" key="7">
    <source>
        <dbReference type="ARBA" id="ARBA00023453"/>
    </source>
</evidence>
<dbReference type="PANTHER" id="PTHR43836">
    <property type="entry name" value="CATECHOL O-METHYLTRANSFERASE 1-RELATED"/>
    <property type="match status" value="1"/>
</dbReference>
<evidence type="ECO:0000313" key="9">
    <source>
        <dbReference type="Ensembl" id="ENSECRP00000015177.1"/>
    </source>
</evidence>
<dbReference type="EC" id="2.1.1.6" evidence="1"/>
<sequence length="198" mass="21890">MCVFVRLVCVLPCDRLASCPGFVPALCPLLAGLGSTLFSTKWSHHSKVLELGTFCGYSAVRILRLLPTTGKLLTVERDPHTADVAEEMILVAGFKHSQVDCTAQVAIAQLQSCYGISSVDLLVMKHNVADYLADLQTLENSRILSYGCVLLVLKSHLPGALQFLQYVHHNASFKVVSQVMDVMEIHYFYLSHKRPLQS</sequence>
<dbReference type="Gene3D" id="3.40.50.150">
    <property type="entry name" value="Vaccinia Virus protein VP39"/>
    <property type="match status" value="1"/>
</dbReference>
<keyword evidence="6" id="KW-0128">Catecholamine metabolism</keyword>
<feature type="signal peptide" evidence="8">
    <location>
        <begin position="1"/>
        <end position="18"/>
    </location>
</feature>
<organism evidence="9 10">
    <name type="scientific">Erpetoichthys calabaricus</name>
    <name type="common">Rope fish</name>
    <name type="synonym">Calamoichthys calabaricus</name>
    <dbReference type="NCBI Taxonomy" id="27687"/>
    <lineage>
        <taxon>Eukaryota</taxon>
        <taxon>Metazoa</taxon>
        <taxon>Chordata</taxon>
        <taxon>Craniata</taxon>
        <taxon>Vertebrata</taxon>
        <taxon>Euteleostomi</taxon>
        <taxon>Actinopterygii</taxon>
        <taxon>Polypteriformes</taxon>
        <taxon>Polypteridae</taxon>
        <taxon>Erpetoichthys</taxon>
    </lineage>
</organism>
<dbReference type="SUPFAM" id="SSF53335">
    <property type="entry name" value="S-adenosyl-L-methionine-dependent methyltransferases"/>
    <property type="match status" value="1"/>
</dbReference>
<dbReference type="AlphaFoldDB" id="A0A8C4SIG7"/>
<evidence type="ECO:0000256" key="6">
    <source>
        <dbReference type="ARBA" id="ARBA00022939"/>
    </source>
</evidence>
<name>A0A8C4SIG7_ERPCA</name>
<dbReference type="GO" id="GO:0032502">
    <property type="term" value="P:developmental process"/>
    <property type="evidence" value="ECO:0007669"/>
    <property type="project" value="TreeGrafter"/>
</dbReference>
<dbReference type="GO" id="GO:0032259">
    <property type="term" value="P:methylation"/>
    <property type="evidence" value="ECO:0007669"/>
    <property type="project" value="UniProtKB-KW"/>
</dbReference>
<proteinExistence type="inferred from homology"/>
<evidence type="ECO:0000256" key="4">
    <source>
        <dbReference type="ARBA" id="ARBA00022691"/>
    </source>
</evidence>
<dbReference type="PANTHER" id="PTHR43836:SF3">
    <property type="entry name" value="CATECHOL O-METHYLTRANSFERASE"/>
    <property type="match status" value="1"/>
</dbReference>
<accession>A0A8C4SIG7</accession>
<evidence type="ECO:0000256" key="2">
    <source>
        <dbReference type="ARBA" id="ARBA00022603"/>
    </source>
</evidence>
<dbReference type="GO" id="GO:0042424">
    <property type="term" value="P:catecholamine catabolic process"/>
    <property type="evidence" value="ECO:0007669"/>
    <property type="project" value="TreeGrafter"/>
</dbReference>
<keyword evidence="10" id="KW-1185">Reference proteome</keyword>
<keyword evidence="4" id="KW-0949">S-adenosyl-L-methionine</keyword>
<keyword evidence="5" id="KW-0531">Neurotransmitter degradation</keyword>
<dbReference type="GeneTree" id="ENSGT00940000155317"/>
<dbReference type="Ensembl" id="ENSECRT00000015445.1">
    <property type="protein sequence ID" value="ENSECRP00000015177.1"/>
    <property type="gene ID" value="ENSECRG00000010113.1"/>
</dbReference>
<dbReference type="Proteomes" id="UP000694620">
    <property type="component" value="Chromosome 11"/>
</dbReference>
<evidence type="ECO:0000313" key="10">
    <source>
        <dbReference type="Proteomes" id="UP000694620"/>
    </source>
</evidence>
<reference evidence="9" key="1">
    <citation type="submission" date="2021-06" db="EMBL/GenBank/DDBJ databases">
        <authorList>
            <consortium name="Wellcome Sanger Institute Data Sharing"/>
        </authorList>
    </citation>
    <scope>NUCLEOTIDE SEQUENCE [LARGE SCALE GENOMIC DNA]</scope>
</reference>
<evidence type="ECO:0000256" key="8">
    <source>
        <dbReference type="SAM" id="SignalP"/>
    </source>
</evidence>
<dbReference type="GO" id="GO:0016206">
    <property type="term" value="F:catechol O-methyltransferase activity"/>
    <property type="evidence" value="ECO:0007669"/>
    <property type="project" value="UniProtKB-EC"/>
</dbReference>
<evidence type="ECO:0000256" key="5">
    <source>
        <dbReference type="ARBA" id="ARBA00022867"/>
    </source>
</evidence>
<dbReference type="PROSITE" id="PS51682">
    <property type="entry name" value="SAM_OMT_I"/>
    <property type="match status" value="1"/>
</dbReference>
<dbReference type="GO" id="GO:0042417">
    <property type="term" value="P:dopamine metabolic process"/>
    <property type="evidence" value="ECO:0007669"/>
    <property type="project" value="TreeGrafter"/>
</dbReference>
<dbReference type="Pfam" id="PF01596">
    <property type="entry name" value="Methyltransf_3"/>
    <property type="match status" value="1"/>
</dbReference>
<comment type="similarity">
    <text evidence="7">Belongs to the class I-like SAM-binding methyltransferase superfamily. Cation-dependent O-methyltransferase family.</text>
</comment>
<evidence type="ECO:0000256" key="3">
    <source>
        <dbReference type="ARBA" id="ARBA00022679"/>
    </source>
</evidence>
<keyword evidence="2" id="KW-0489">Methyltransferase</keyword>
<reference evidence="9" key="3">
    <citation type="submission" date="2025-09" db="UniProtKB">
        <authorList>
            <consortium name="Ensembl"/>
        </authorList>
    </citation>
    <scope>IDENTIFICATION</scope>
</reference>
<protein>
    <recommendedName>
        <fullName evidence="1">catechol O-methyltransferase</fullName>
        <ecNumber evidence="1">2.1.1.6</ecNumber>
    </recommendedName>
</protein>
<keyword evidence="3" id="KW-0808">Transferase</keyword>
<dbReference type="InterPro" id="IPR002935">
    <property type="entry name" value="SAM_O-MeTrfase"/>
</dbReference>
<evidence type="ECO:0000256" key="1">
    <source>
        <dbReference type="ARBA" id="ARBA00012880"/>
    </source>
</evidence>